<organism evidence="6 7">
    <name type="scientific">Halobacillus mangrovi</name>
    <dbReference type="NCBI Taxonomy" id="402384"/>
    <lineage>
        <taxon>Bacteria</taxon>
        <taxon>Bacillati</taxon>
        <taxon>Bacillota</taxon>
        <taxon>Bacilli</taxon>
        <taxon>Bacillales</taxon>
        <taxon>Bacillaceae</taxon>
        <taxon>Halobacillus</taxon>
    </lineage>
</organism>
<dbReference type="InterPro" id="IPR046335">
    <property type="entry name" value="LacI/GalR-like_sensor"/>
</dbReference>
<evidence type="ECO:0000256" key="2">
    <source>
        <dbReference type="ARBA" id="ARBA00023015"/>
    </source>
</evidence>
<dbReference type="Gene3D" id="1.10.260.40">
    <property type="entry name" value="lambda repressor-like DNA-binding domains"/>
    <property type="match status" value="1"/>
</dbReference>
<dbReference type="GO" id="GO:0003700">
    <property type="term" value="F:DNA-binding transcription factor activity"/>
    <property type="evidence" value="ECO:0007669"/>
    <property type="project" value="TreeGrafter"/>
</dbReference>
<dbReference type="OrthoDB" id="2026446at2"/>
<dbReference type="RefSeq" id="WP_085028668.1">
    <property type="nucleotide sequence ID" value="NZ_CP020772.1"/>
</dbReference>
<dbReference type="SUPFAM" id="SSF53822">
    <property type="entry name" value="Periplasmic binding protein-like I"/>
    <property type="match status" value="1"/>
</dbReference>
<evidence type="ECO:0000256" key="3">
    <source>
        <dbReference type="ARBA" id="ARBA00023125"/>
    </source>
</evidence>
<dbReference type="Proteomes" id="UP000192527">
    <property type="component" value="Chromosome"/>
</dbReference>
<name>A0A1W5ZSK3_9BACI</name>
<sequence length="342" mass="38469">MGKRVTMQDIADRLNLSKNSVSQALSGKQGVSEETRQLILKTADKMGYHYSRSNAPVKSETSLTGNIALIASEFAFSMKSFFGEIYLSVEEEVTKRNKNLLIQSINNQSRDQLVLPPFIEKKQVDGVLILSHISNDYIQKVLDTGIPTVLIDHHHPEIKADAVLTNNRFGGYTATKHLLELGHREIAFIGNIDFSPSYQERWEGYMMAHREYGISPKEDFQLKDALEEGPVINHFIDQLTEQPTAWFCVNDGLGYLVTSALQSQGYKVPDDASVCSFDNGQLSQLSTPSITTMDIDFKAFGQNAVEKLFWRMENHGAPHQEILLPSELIERESTQKIGTKTR</sequence>
<gene>
    <name evidence="6" type="ORF">HM131_05300</name>
</gene>
<dbReference type="InterPro" id="IPR000843">
    <property type="entry name" value="HTH_LacI"/>
</dbReference>
<dbReference type="CDD" id="cd01392">
    <property type="entry name" value="HTH_LacI"/>
    <property type="match status" value="1"/>
</dbReference>
<evidence type="ECO:0000313" key="7">
    <source>
        <dbReference type="Proteomes" id="UP000192527"/>
    </source>
</evidence>
<dbReference type="SMART" id="SM00354">
    <property type="entry name" value="HTH_LACI"/>
    <property type="match status" value="1"/>
</dbReference>
<dbReference type="STRING" id="402384.HM131_05300"/>
<keyword evidence="2" id="KW-0805">Transcription regulation</keyword>
<reference evidence="6 7" key="1">
    <citation type="submission" date="2017-04" db="EMBL/GenBank/DDBJ databases">
        <title>The whole genome sequencing and assembly of Halobacillus mangrovi strain.</title>
        <authorList>
            <person name="Lee S.-J."/>
            <person name="Park M.-K."/>
            <person name="Kim J.-Y."/>
            <person name="Lee Y.-J."/>
            <person name="Yi H."/>
            <person name="Bahn Y.-S."/>
            <person name="Kim J.F."/>
            <person name="Lee D.-W."/>
        </authorList>
    </citation>
    <scope>NUCLEOTIDE SEQUENCE [LARGE SCALE GENOMIC DNA]</scope>
    <source>
        <strain evidence="6 7">KTB 131</strain>
    </source>
</reference>
<dbReference type="AlphaFoldDB" id="A0A1W5ZSK3"/>
<proteinExistence type="predicted"/>
<dbReference type="CDD" id="cd19974">
    <property type="entry name" value="PBP1_LacI-like"/>
    <property type="match status" value="1"/>
</dbReference>
<dbReference type="PANTHER" id="PTHR30146:SF148">
    <property type="entry name" value="HTH-TYPE TRANSCRIPTIONAL REPRESSOR PURR-RELATED"/>
    <property type="match status" value="1"/>
</dbReference>
<accession>A0A1W5ZSK3</accession>
<evidence type="ECO:0000313" key="6">
    <source>
        <dbReference type="EMBL" id="ARI76286.1"/>
    </source>
</evidence>
<dbReference type="PANTHER" id="PTHR30146">
    <property type="entry name" value="LACI-RELATED TRANSCRIPTIONAL REPRESSOR"/>
    <property type="match status" value="1"/>
</dbReference>
<dbReference type="Gene3D" id="3.40.50.2300">
    <property type="match status" value="2"/>
</dbReference>
<dbReference type="Pfam" id="PF00356">
    <property type="entry name" value="LacI"/>
    <property type="match status" value="1"/>
</dbReference>
<keyword evidence="7" id="KW-1185">Reference proteome</keyword>
<keyword evidence="3" id="KW-0238">DNA-binding</keyword>
<dbReference type="PROSITE" id="PS50932">
    <property type="entry name" value="HTH_LACI_2"/>
    <property type="match status" value="1"/>
</dbReference>
<dbReference type="InterPro" id="IPR010982">
    <property type="entry name" value="Lambda_DNA-bd_dom_sf"/>
</dbReference>
<keyword evidence="1" id="KW-0678">Repressor</keyword>
<feature type="domain" description="HTH lacI-type" evidence="5">
    <location>
        <begin position="5"/>
        <end position="59"/>
    </location>
</feature>
<dbReference type="GO" id="GO:0000976">
    <property type="term" value="F:transcription cis-regulatory region binding"/>
    <property type="evidence" value="ECO:0007669"/>
    <property type="project" value="TreeGrafter"/>
</dbReference>
<keyword evidence="4" id="KW-0804">Transcription</keyword>
<dbReference type="EMBL" id="CP020772">
    <property type="protein sequence ID" value="ARI76286.1"/>
    <property type="molecule type" value="Genomic_DNA"/>
</dbReference>
<dbReference type="InterPro" id="IPR028082">
    <property type="entry name" value="Peripla_BP_I"/>
</dbReference>
<evidence type="ECO:0000256" key="4">
    <source>
        <dbReference type="ARBA" id="ARBA00023163"/>
    </source>
</evidence>
<protein>
    <submittedName>
        <fullName evidence="6">LacI family transcriptional regulator</fullName>
    </submittedName>
</protein>
<evidence type="ECO:0000256" key="1">
    <source>
        <dbReference type="ARBA" id="ARBA00022491"/>
    </source>
</evidence>
<dbReference type="SUPFAM" id="SSF47413">
    <property type="entry name" value="lambda repressor-like DNA-binding domains"/>
    <property type="match status" value="1"/>
</dbReference>
<evidence type="ECO:0000259" key="5">
    <source>
        <dbReference type="PROSITE" id="PS50932"/>
    </source>
</evidence>
<dbReference type="KEGG" id="hmn:HM131_05300"/>
<dbReference type="Pfam" id="PF13377">
    <property type="entry name" value="Peripla_BP_3"/>
    <property type="match status" value="1"/>
</dbReference>